<proteinExistence type="predicted"/>
<organism evidence="1 2">
    <name type="scientific">Cutibacterium modestum HL044PA1</name>
    <dbReference type="NCBI Taxonomy" id="765109"/>
    <lineage>
        <taxon>Bacteria</taxon>
        <taxon>Bacillati</taxon>
        <taxon>Actinomycetota</taxon>
        <taxon>Actinomycetes</taxon>
        <taxon>Propionibacteriales</taxon>
        <taxon>Propionibacteriaceae</taxon>
        <taxon>Cutibacterium</taxon>
        <taxon>Cutibacterium modestum</taxon>
    </lineage>
</organism>
<sequence>MRFATLWIRESALGSVHATKQAPRHGRQTISSHIKFAVHDAPRQSQSVMPELG</sequence>
<dbReference type="EMBL" id="ADZU01000011">
    <property type="protein sequence ID" value="EFS93228.1"/>
    <property type="molecule type" value="Genomic_DNA"/>
</dbReference>
<reference evidence="1" key="1">
    <citation type="submission" date="2010-08" db="EMBL/GenBank/DDBJ databases">
        <authorList>
            <person name="Weinstock G."/>
            <person name="Sodergren E."/>
            <person name="Clifton S."/>
            <person name="Fulton L."/>
            <person name="Fulton B."/>
            <person name="Courtney L."/>
            <person name="Fronick C."/>
            <person name="Harrison M."/>
            <person name="Strong C."/>
            <person name="Farmer C."/>
            <person name="Delahaunty K."/>
            <person name="Markovic C."/>
            <person name="Hall O."/>
            <person name="Minx P."/>
            <person name="Tomlinson C."/>
            <person name="Mitreva M."/>
            <person name="Hou S."/>
            <person name="Chen J."/>
            <person name="Wollam A."/>
            <person name="Pepin K.H."/>
            <person name="Johnson M."/>
            <person name="Bhonagiri V."/>
            <person name="Zhang X."/>
            <person name="Suruliraj S."/>
            <person name="Warren W."/>
            <person name="Chinwalla A."/>
            <person name="Mardis E.R."/>
            <person name="Wilson R.K."/>
        </authorList>
    </citation>
    <scope>NUCLEOTIDE SEQUENCE [LARGE SCALE GENOMIC DNA]</scope>
    <source>
        <strain evidence="1">HL044PA1</strain>
    </source>
</reference>
<accession>A0ABP2K8H5</accession>
<evidence type="ECO:0000313" key="1">
    <source>
        <dbReference type="EMBL" id="EFS93228.1"/>
    </source>
</evidence>
<evidence type="ECO:0000313" key="2">
    <source>
        <dbReference type="Proteomes" id="UP000003179"/>
    </source>
</evidence>
<name>A0ABP2K8H5_9ACTN</name>
<dbReference type="Proteomes" id="UP000003179">
    <property type="component" value="Unassembled WGS sequence"/>
</dbReference>
<keyword evidence="2" id="KW-1185">Reference proteome</keyword>
<gene>
    <name evidence="1" type="ORF">HMPREF9607_00440</name>
</gene>
<comment type="caution">
    <text evidence="1">The sequence shown here is derived from an EMBL/GenBank/DDBJ whole genome shotgun (WGS) entry which is preliminary data.</text>
</comment>
<protein>
    <submittedName>
        <fullName evidence="1">Uncharacterized protein</fullName>
    </submittedName>
</protein>